<proteinExistence type="predicted"/>
<dbReference type="RefSeq" id="WP_135499031.1">
    <property type="nucleotide sequence ID" value="NZ_SRLD01000039.1"/>
</dbReference>
<protein>
    <submittedName>
        <fullName evidence="1">Uncharacterized protein</fullName>
    </submittedName>
</protein>
<dbReference type="AlphaFoldDB" id="A0A4Z0PHJ9"/>
<name>A0A4Z0PHJ9_9BACT</name>
<organism evidence="1 2">
    <name type="scientific">Hymenobacter elongatus</name>
    <dbReference type="NCBI Taxonomy" id="877208"/>
    <lineage>
        <taxon>Bacteria</taxon>
        <taxon>Pseudomonadati</taxon>
        <taxon>Bacteroidota</taxon>
        <taxon>Cytophagia</taxon>
        <taxon>Cytophagales</taxon>
        <taxon>Hymenobacteraceae</taxon>
        <taxon>Hymenobacter</taxon>
    </lineage>
</organism>
<dbReference type="Proteomes" id="UP000297739">
    <property type="component" value="Unassembled WGS sequence"/>
</dbReference>
<accession>A0A4Z0PHJ9</accession>
<gene>
    <name evidence="1" type="ORF">E5J99_17070</name>
</gene>
<evidence type="ECO:0000313" key="2">
    <source>
        <dbReference type="Proteomes" id="UP000297739"/>
    </source>
</evidence>
<sequence>MLPVVLSAKNSFNVSLPGNFRHAFILKLFSKSVERRAELVEASLPLYFPAIVQERCFDKLSRTFCIDYIDFLNSFTEKKAG</sequence>
<evidence type="ECO:0000313" key="1">
    <source>
        <dbReference type="EMBL" id="TGE14228.1"/>
    </source>
</evidence>
<dbReference type="EMBL" id="SRLD01000039">
    <property type="protein sequence ID" value="TGE14228.1"/>
    <property type="molecule type" value="Genomic_DNA"/>
</dbReference>
<comment type="caution">
    <text evidence="1">The sequence shown here is derived from an EMBL/GenBank/DDBJ whole genome shotgun (WGS) entry which is preliminary data.</text>
</comment>
<keyword evidence="2" id="KW-1185">Reference proteome</keyword>
<reference evidence="1 2" key="1">
    <citation type="submission" date="2019-04" db="EMBL/GenBank/DDBJ databases">
        <authorList>
            <person name="Feng G."/>
            <person name="Zhang J."/>
            <person name="Zhu H."/>
        </authorList>
    </citation>
    <scope>NUCLEOTIDE SEQUENCE [LARGE SCALE GENOMIC DNA]</scope>
    <source>
        <strain evidence="1 2">JCM 17223</strain>
    </source>
</reference>